<sequence>VAGLKEQPEAEPKPKKVERSDRAVLVLIKERLKVVIDVENFIKENNVSGEVNMVIYNPECQGVQLRIANLRGSFKPSPYLDKLALKKGIMRFEKERGCNKSIPLMKWNDKIVKMPLTIEYWNDEEDGKYLTVIECKANRALSDVEFRFSRDEVTDVEVEEHMAV</sequence>
<evidence type="ECO:0000313" key="2">
    <source>
        <dbReference type="EMBL" id="JAS75469.1"/>
    </source>
</evidence>
<feature type="domain" description="MHD" evidence="1">
    <location>
        <begin position="21"/>
        <end position="164"/>
    </location>
</feature>
<dbReference type="InterPro" id="IPR028565">
    <property type="entry name" value="MHD"/>
</dbReference>
<organism evidence="2">
    <name type="scientific">Homalodisca liturata</name>
    <dbReference type="NCBI Taxonomy" id="320908"/>
    <lineage>
        <taxon>Eukaryota</taxon>
        <taxon>Metazoa</taxon>
        <taxon>Ecdysozoa</taxon>
        <taxon>Arthropoda</taxon>
        <taxon>Hexapoda</taxon>
        <taxon>Insecta</taxon>
        <taxon>Pterygota</taxon>
        <taxon>Neoptera</taxon>
        <taxon>Paraneoptera</taxon>
        <taxon>Hemiptera</taxon>
        <taxon>Auchenorrhyncha</taxon>
        <taxon>Membracoidea</taxon>
        <taxon>Cicadellidae</taxon>
        <taxon>Cicadellinae</taxon>
        <taxon>Proconiini</taxon>
        <taxon>Homalodisca</taxon>
    </lineage>
</organism>
<evidence type="ECO:0000259" key="1">
    <source>
        <dbReference type="PROSITE" id="PS51072"/>
    </source>
</evidence>
<dbReference type="SUPFAM" id="SSF49447">
    <property type="entry name" value="Second domain of Mu2 adaptin subunit (ap50) of ap2 adaptor"/>
    <property type="match status" value="1"/>
</dbReference>
<proteinExistence type="predicted"/>
<dbReference type="InterPro" id="IPR036168">
    <property type="entry name" value="AP2_Mu_C_sf"/>
</dbReference>
<feature type="non-terminal residue" evidence="2">
    <location>
        <position position="164"/>
    </location>
</feature>
<dbReference type="PROSITE" id="PS51072">
    <property type="entry name" value="MHD"/>
    <property type="match status" value="1"/>
</dbReference>
<protein>
    <recommendedName>
        <fullName evidence="1">MHD domain-containing protein</fullName>
    </recommendedName>
</protein>
<reference evidence="2" key="1">
    <citation type="submission" date="2015-11" db="EMBL/GenBank/DDBJ databases">
        <title>De novo transcriptome assembly of four potential Pierce s Disease insect vectors from Arizona vineyards.</title>
        <authorList>
            <person name="Tassone E.E."/>
        </authorList>
    </citation>
    <scope>NUCLEOTIDE SEQUENCE</scope>
</reference>
<dbReference type="AlphaFoldDB" id="A0A1B6HLC1"/>
<feature type="non-terminal residue" evidence="2">
    <location>
        <position position="1"/>
    </location>
</feature>
<name>A0A1B6HLC1_9HEMI</name>
<gene>
    <name evidence="2" type="ORF">g.7359</name>
</gene>
<accession>A0A1B6HLC1</accession>
<dbReference type="EMBL" id="GECU01032237">
    <property type="protein sequence ID" value="JAS75469.1"/>
    <property type="molecule type" value="Transcribed_RNA"/>
</dbReference>